<evidence type="ECO:0000259" key="5">
    <source>
        <dbReference type="PROSITE" id="PS50145"/>
    </source>
</evidence>
<keyword evidence="7" id="KW-1185">Reference proteome</keyword>
<reference evidence="6 7" key="1">
    <citation type="journal article" date="2014" name="Genome Biol. Evol.">
        <title>The secreted proteins of Achlya hypogyna and Thraustotheca clavata identify the ancestral oomycete secretome and reveal gene acquisitions by horizontal gene transfer.</title>
        <authorList>
            <person name="Misner I."/>
            <person name="Blouin N."/>
            <person name="Leonard G."/>
            <person name="Richards T.A."/>
            <person name="Lane C.E."/>
        </authorList>
    </citation>
    <scope>NUCLEOTIDE SEQUENCE [LARGE SCALE GENOMIC DNA]</scope>
    <source>
        <strain evidence="6 7">ATCC 34112</strain>
    </source>
</reference>
<feature type="domain" description="TRAF-type" evidence="5">
    <location>
        <begin position="718"/>
        <end position="752"/>
    </location>
</feature>
<feature type="zinc finger region" description="TRAF-type" evidence="4">
    <location>
        <begin position="787"/>
        <end position="822"/>
    </location>
</feature>
<evidence type="ECO:0000313" key="7">
    <source>
        <dbReference type="Proteomes" id="UP000243217"/>
    </source>
</evidence>
<dbReference type="Proteomes" id="UP000243217">
    <property type="component" value="Unassembled WGS sequence"/>
</dbReference>
<dbReference type="PROSITE" id="PS50145">
    <property type="entry name" value="ZF_TRAF"/>
    <property type="match status" value="2"/>
</dbReference>
<dbReference type="STRING" id="74557.A0A1W0A8G3"/>
<keyword evidence="1 4" id="KW-0479">Metal-binding</keyword>
<keyword evidence="3 4" id="KW-0862">Zinc</keyword>
<name>A0A1W0A8G3_9STRA</name>
<evidence type="ECO:0000313" key="6">
    <source>
        <dbReference type="EMBL" id="OQS06300.1"/>
    </source>
</evidence>
<dbReference type="InterPro" id="IPR013083">
    <property type="entry name" value="Znf_RING/FYVE/PHD"/>
</dbReference>
<dbReference type="InterPro" id="IPR001293">
    <property type="entry name" value="Znf_TRAF"/>
</dbReference>
<feature type="non-terminal residue" evidence="6">
    <location>
        <position position="1"/>
    </location>
</feature>
<sequence>KDQTLCICGEDVPLRKLKQHQATSCTHRLIQCPHHGCDLLVAAYLLRDHELKDCKIYRQTQAFLDGYQVKTTQKACCLACEEEIMLRNLEGHCKLECIYRLVNCPNAALGCNAINIVWNKLREHYINDCHVAKHRAAMLEASKTVNQIVDCDWCNLPVMKRHLTDHKEDECLMRERQCPNWHLGCREWIPVGDFTKHIQTVCCVSINRHELSKQAAVKEKSIPCRECGEVVVMRKMTMHASKQCSARLVPCANAIHGCKAMLKYRDRHIHEHVDLSPHARSILRFTSRQGRIDIQAGEDISPPWCAEFWVYLFSKEDDILHFMAHAIEWHVKYSEVSPRLDKWMAEEKSIKDKIKMLLKRKKGTPEEDIAALQQQALVVEDGIGGCKSIMNEAKARIQSLLSDSEILLRSIKNPTLRDKVKQSLQYQTRQLQPSWSQEDVEVYGSVEKWLEKIKAAAATEKDMENPHAKLIKKRLQLLKAIEDHERSPPKDLRESARFLKQARKELTRLDEKLCTCVDIPLALAVAPIGFHTIASSKTSGIHIVMSSGNAVLGLHSFDKKARFQCEVPREQWTHIAISALDTSVQVCLNGELVDEHKGHFQLPMERIGDVEKSYRGFLQEVRYWTTNRTPDAIKKSMCNTLNPSVQSQLRAYWSFEEGVAIVRSPMWNISWSHYTLSILKQLGDPPTPSYRQRNMCSIVTRRNFLASKHEMRQLASICALGCGAELPRSQLEHHHACDCPQRLVLCPEPGCKCIYKISQTEVHRAECIVRVTRGNLAAEHYRQHEVVECPFGCGLPVVRKDLVHHRRNDCPCRFIMCPNKGCGRSYLQRNAKRHELHDCDAPGLLAKQAMIERARERMTSDGKLRKPEVPSRYVATAEVEIHRLDRLTIRPDTIN</sequence>
<keyword evidence="2 4" id="KW-0863">Zinc-finger</keyword>
<evidence type="ECO:0000256" key="3">
    <source>
        <dbReference type="ARBA" id="ARBA00022833"/>
    </source>
</evidence>
<dbReference type="EMBL" id="JNBS01000359">
    <property type="protein sequence ID" value="OQS06300.1"/>
    <property type="molecule type" value="Genomic_DNA"/>
</dbReference>
<comment type="caution">
    <text evidence="6">The sequence shown here is derived from an EMBL/GenBank/DDBJ whole genome shotgun (WGS) entry which is preliminary data.</text>
</comment>
<dbReference type="SUPFAM" id="SSF49899">
    <property type="entry name" value="Concanavalin A-like lectins/glucanases"/>
    <property type="match status" value="1"/>
</dbReference>
<evidence type="ECO:0000256" key="1">
    <source>
        <dbReference type="ARBA" id="ARBA00022723"/>
    </source>
</evidence>
<dbReference type="InterPro" id="IPR013320">
    <property type="entry name" value="ConA-like_dom_sf"/>
</dbReference>
<organism evidence="6 7">
    <name type="scientific">Thraustotheca clavata</name>
    <dbReference type="NCBI Taxonomy" id="74557"/>
    <lineage>
        <taxon>Eukaryota</taxon>
        <taxon>Sar</taxon>
        <taxon>Stramenopiles</taxon>
        <taxon>Oomycota</taxon>
        <taxon>Saprolegniomycetes</taxon>
        <taxon>Saprolegniales</taxon>
        <taxon>Achlyaceae</taxon>
        <taxon>Thraustotheca</taxon>
    </lineage>
</organism>
<dbReference type="PANTHER" id="PTHR10131:SF94">
    <property type="entry name" value="TNF RECEPTOR-ASSOCIATED FACTOR 4"/>
    <property type="match status" value="1"/>
</dbReference>
<dbReference type="AlphaFoldDB" id="A0A1W0A8G3"/>
<feature type="domain" description="TRAF-type" evidence="5">
    <location>
        <begin position="787"/>
        <end position="822"/>
    </location>
</feature>
<evidence type="ECO:0000256" key="4">
    <source>
        <dbReference type="PROSITE-ProRule" id="PRU00207"/>
    </source>
</evidence>
<protein>
    <recommendedName>
        <fullName evidence="5">TRAF-type domain-containing protein</fullName>
    </recommendedName>
</protein>
<evidence type="ECO:0000256" key="2">
    <source>
        <dbReference type="ARBA" id="ARBA00022771"/>
    </source>
</evidence>
<feature type="zinc finger region" description="TRAF-type" evidence="4">
    <location>
        <begin position="718"/>
        <end position="752"/>
    </location>
</feature>
<dbReference type="Gene3D" id="3.30.40.10">
    <property type="entry name" value="Zinc/RING finger domain, C3HC4 (zinc finger)"/>
    <property type="match status" value="6"/>
</dbReference>
<dbReference type="SUPFAM" id="SSF49599">
    <property type="entry name" value="TRAF domain-like"/>
    <property type="match status" value="2"/>
</dbReference>
<dbReference type="GO" id="GO:0008270">
    <property type="term" value="F:zinc ion binding"/>
    <property type="evidence" value="ECO:0007669"/>
    <property type="project" value="UniProtKB-KW"/>
</dbReference>
<accession>A0A1W0A8G3</accession>
<dbReference type="OrthoDB" id="193703at2759"/>
<dbReference type="Gene3D" id="2.60.120.200">
    <property type="match status" value="1"/>
</dbReference>
<proteinExistence type="predicted"/>
<gene>
    <name evidence="6" type="ORF">THRCLA_01649</name>
</gene>
<dbReference type="PANTHER" id="PTHR10131">
    <property type="entry name" value="TNF RECEPTOR ASSOCIATED FACTOR"/>
    <property type="match status" value="1"/>
</dbReference>
<dbReference type="GO" id="GO:0043122">
    <property type="term" value="P:regulation of canonical NF-kappaB signal transduction"/>
    <property type="evidence" value="ECO:0007669"/>
    <property type="project" value="TreeGrafter"/>
</dbReference>